<keyword evidence="1" id="KW-0067">ATP-binding</keyword>
<dbReference type="GO" id="GO:0005524">
    <property type="term" value="F:ATP binding"/>
    <property type="evidence" value="ECO:0007669"/>
    <property type="project" value="UniProtKB-KW"/>
</dbReference>
<evidence type="ECO:0000313" key="1">
    <source>
        <dbReference type="EMBL" id="EGQ4384432.1"/>
    </source>
</evidence>
<reference evidence="1 2" key="1">
    <citation type="submission" date="2018-11" db="EMBL/GenBank/DDBJ databases">
        <authorList>
            <consortium name="Veterinary Laboratory Investigation and Response Network"/>
        </authorList>
    </citation>
    <scope>NUCLEOTIDE SEQUENCE [LARGE SCALE GENOMIC DNA]</scope>
    <source>
        <strain evidence="1 2">SPSE-18-VL-LA-PA-Ryan-0021</strain>
    </source>
</reference>
<dbReference type="Proteomes" id="UP000600220">
    <property type="component" value="Unassembled WGS sequence"/>
</dbReference>
<sequence length="324" mass="36030">MSLDIFNPTISVIPKGLEGKSFLLYGQNSSGKTKQAAAMSKPFYLGFEKGLNAISGIPFHYVTKWSDFKKINKQLTGKEVEKARATYDTIIFDTVDIAAIYCQRYVANQHGAADVASGNGGYGLWQQYKEEFWGEIDKLTSVGYTVVFIGHEKVDENGKVIPAGDIRSMGTVRDLADVIVYLKTNGVDDEGNVILSTGYVRETDEYFARSRFDLMPNVIEPFTAENLEEAVRIGVERAEQAGGKAVTYEEFVENTSSEKLNFGELQEKLIGLGKAYMEAGRLDEFTEVMDDTFGEGTKVNELREKQTEAMTVIVDDLTDKLKSE</sequence>
<protein>
    <submittedName>
        <fullName evidence="1">ATP-binding protein</fullName>
    </submittedName>
</protein>
<comment type="caution">
    <text evidence="1">The sequence shown here is derived from an EMBL/GenBank/DDBJ whole genome shotgun (WGS) entry which is preliminary data.</text>
</comment>
<keyword evidence="1" id="KW-0547">Nucleotide-binding</keyword>
<evidence type="ECO:0000313" key="2">
    <source>
        <dbReference type="Proteomes" id="UP000600220"/>
    </source>
</evidence>
<gene>
    <name evidence="1" type="ORF">EGV54_04910</name>
</gene>
<organism evidence="1 2">
    <name type="scientific">Staphylococcus pseudintermedius</name>
    <dbReference type="NCBI Taxonomy" id="283734"/>
    <lineage>
        <taxon>Bacteria</taxon>
        <taxon>Bacillati</taxon>
        <taxon>Bacillota</taxon>
        <taxon>Bacilli</taxon>
        <taxon>Bacillales</taxon>
        <taxon>Staphylococcaceae</taxon>
        <taxon>Staphylococcus</taxon>
        <taxon>Staphylococcus intermedius group</taxon>
    </lineage>
</organism>
<dbReference type="EMBL" id="AAXKXX010000004">
    <property type="protein sequence ID" value="EGQ4384432.1"/>
    <property type="molecule type" value="Genomic_DNA"/>
</dbReference>
<dbReference type="AlphaFoldDB" id="A0A8H9BV26"/>
<keyword evidence="2" id="KW-1185">Reference proteome</keyword>
<dbReference type="RefSeq" id="WP_110178912.1">
    <property type="nucleotide sequence ID" value="NZ_CAYKRO010000001.1"/>
</dbReference>
<name>A0A8H9BV26_STAPS</name>
<dbReference type="Pfam" id="PF13479">
    <property type="entry name" value="AAA_24"/>
    <property type="match status" value="1"/>
</dbReference>
<accession>A0A8H9BV26</accession>
<proteinExistence type="predicted"/>